<dbReference type="InterPro" id="IPR030381">
    <property type="entry name" value="G_DYNAMIN_dom"/>
</dbReference>
<dbReference type="InterPro" id="IPR020850">
    <property type="entry name" value="GED_dom"/>
</dbReference>
<proteinExistence type="predicted"/>
<dbReference type="Gene3D" id="3.40.50.300">
    <property type="entry name" value="P-loop containing nucleotide triphosphate hydrolases"/>
    <property type="match status" value="1"/>
</dbReference>
<protein>
    <recommendedName>
        <fullName evidence="9">P-loop containing nucleoside triphosphate hydrolase protein</fullName>
    </recommendedName>
</protein>
<dbReference type="InterPro" id="IPR027417">
    <property type="entry name" value="P-loop_NTPase"/>
</dbReference>
<dbReference type="PANTHER" id="PTHR11566:SF149">
    <property type="entry name" value="GTPASE, PUTATIVE (AFU_ORTHOLOGUE AFUA_6G11890)-RELATED"/>
    <property type="match status" value="1"/>
</dbReference>
<name>A0A6A5TVP0_9PLEO</name>
<dbReference type="SUPFAM" id="SSF52540">
    <property type="entry name" value="P-loop containing nucleoside triphosphate hydrolases"/>
    <property type="match status" value="1"/>
</dbReference>
<evidence type="ECO:0000259" key="6">
    <source>
        <dbReference type="PROSITE" id="PS51718"/>
    </source>
</evidence>
<dbReference type="GO" id="GO:0000266">
    <property type="term" value="P:mitochondrial fission"/>
    <property type="evidence" value="ECO:0007669"/>
    <property type="project" value="TreeGrafter"/>
</dbReference>
<evidence type="ECO:0000256" key="2">
    <source>
        <dbReference type="ARBA" id="ARBA00023134"/>
    </source>
</evidence>
<dbReference type="PRINTS" id="PR00195">
    <property type="entry name" value="DYNAMIN"/>
</dbReference>
<sequence>MSNAHSADEAASTPEPVIDTPPSDAPVFDELLTSNGTALLDLIDNLQNHDVSHIIHFPQIIVCGDQSSGKSSVLEAISRVSFPKDSAVCTLFPTELVLRREPTRKVKVQLKPSSKRTPKEVKEFEQWDYETTNIEFPNLVNQVKAGLYAAAGIDPSTSSFFADRLLVTVTDPHWPPLTLVDLPGIISAANPDQKEEDADIPWQLCSQYMANKKSIILAVIGADTQTNVTGIWKLIKEHDPDRKRTICVFTKPDLAQYAEDTIPKFVEFATNKTKGWHYELGWHVVRNAGPRDYYPTLSDRDAAEKEFFARQPWAKRLEKNQLGVNNLRNRLSKLLERHIREEMPTLMDEIKEKLAEAKQARARLGDARPDTKAQRDYLTQLSSKFQRIVEYAVSGQYETETTFFPLEPPIGDAHVLRTSIRNLNQQFYSNMRFAGHSVLIVEPNPPNTPPDKPLRCWPSFEAVDLYDEIPSTESEPEHVTREAYLKEIRRESTARMGIEMMGSVNPHLPSIVFKRQAKPWRRLAKAHLDNVCKCIWEHFDLVVDHIASKHTAHALKHRLLYGYLEDREAKVEQKLEELLKPYEKGHRVAEDPDYLLNARRLENDRARASTKLTLETYQHGNKNMNFHPNPALNISEVVNALHTDKEVSAGESFFGNTLTMIQAYYDGAIRVFMDNIVVLAVEGCLVDGLADVFSPTQVAQMDEALIKKLAEEDKRTQKDRKELDKKIADLEDAQRICRRGMSSV</sequence>
<dbReference type="GO" id="GO:0006897">
    <property type="term" value="P:endocytosis"/>
    <property type="evidence" value="ECO:0007669"/>
    <property type="project" value="TreeGrafter"/>
</dbReference>
<feature type="coiled-coil region" evidence="3">
    <location>
        <begin position="706"/>
        <end position="733"/>
    </location>
</feature>
<evidence type="ECO:0000256" key="1">
    <source>
        <dbReference type="ARBA" id="ARBA00022741"/>
    </source>
</evidence>
<dbReference type="GO" id="GO:0016020">
    <property type="term" value="C:membrane"/>
    <property type="evidence" value="ECO:0007669"/>
    <property type="project" value="TreeGrafter"/>
</dbReference>
<evidence type="ECO:0000256" key="3">
    <source>
        <dbReference type="SAM" id="Coils"/>
    </source>
</evidence>
<keyword evidence="8" id="KW-1185">Reference proteome</keyword>
<dbReference type="Pfam" id="PF01031">
    <property type="entry name" value="Dynamin_M"/>
    <property type="match status" value="1"/>
</dbReference>
<evidence type="ECO:0000313" key="7">
    <source>
        <dbReference type="EMBL" id="KAF1956374.1"/>
    </source>
</evidence>
<dbReference type="OrthoDB" id="415706at2759"/>
<dbReference type="AlphaFoldDB" id="A0A6A5TVP0"/>
<dbReference type="InterPro" id="IPR000375">
    <property type="entry name" value="Dynamin_stalk"/>
</dbReference>
<feature type="domain" description="GED" evidence="5">
    <location>
        <begin position="654"/>
        <end position="744"/>
    </location>
</feature>
<dbReference type="GO" id="GO:0005739">
    <property type="term" value="C:mitochondrion"/>
    <property type="evidence" value="ECO:0007669"/>
    <property type="project" value="TreeGrafter"/>
</dbReference>
<dbReference type="GO" id="GO:0005525">
    <property type="term" value="F:GTP binding"/>
    <property type="evidence" value="ECO:0007669"/>
    <property type="project" value="InterPro"/>
</dbReference>
<feature type="coiled-coil region" evidence="3">
    <location>
        <begin position="317"/>
        <end position="367"/>
    </location>
</feature>
<keyword evidence="1" id="KW-0547">Nucleotide-binding</keyword>
<dbReference type="GO" id="GO:0003924">
    <property type="term" value="F:GTPase activity"/>
    <property type="evidence" value="ECO:0007669"/>
    <property type="project" value="InterPro"/>
</dbReference>
<dbReference type="InterPro" id="IPR045063">
    <property type="entry name" value="Dynamin_N"/>
</dbReference>
<dbReference type="GO" id="GO:0048312">
    <property type="term" value="P:intracellular distribution of mitochondria"/>
    <property type="evidence" value="ECO:0007669"/>
    <property type="project" value="TreeGrafter"/>
</dbReference>
<dbReference type="PROSITE" id="PS51718">
    <property type="entry name" value="G_DYNAMIN_2"/>
    <property type="match status" value="1"/>
</dbReference>
<dbReference type="PROSITE" id="PS51388">
    <property type="entry name" value="GED"/>
    <property type="match status" value="1"/>
</dbReference>
<reference evidence="7" key="1">
    <citation type="journal article" date="2020" name="Stud. Mycol.">
        <title>101 Dothideomycetes genomes: a test case for predicting lifestyles and emergence of pathogens.</title>
        <authorList>
            <person name="Haridas S."/>
            <person name="Albert R."/>
            <person name="Binder M."/>
            <person name="Bloem J."/>
            <person name="Labutti K."/>
            <person name="Salamov A."/>
            <person name="Andreopoulos B."/>
            <person name="Baker S."/>
            <person name="Barry K."/>
            <person name="Bills G."/>
            <person name="Bluhm B."/>
            <person name="Cannon C."/>
            <person name="Castanera R."/>
            <person name="Culley D."/>
            <person name="Daum C."/>
            <person name="Ezra D."/>
            <person name="Gonzalez J."/>
            <person name="Henrissat B."/>
            <person name="Kuo A."/>
            <person name="Liang C."/>
            <person name="Lipzen A."/>
            <person name="Lutzoni F."/>
            <person name="Magnuson J."/>
            <person name="Mondo S."/>
            <person name="Nolan M."/>
            <person name="Ohm R."/>
            <person name="Pangilinan J."/>
            <person name="Park H.-J."/>
            <person name="Ramirez L."/>
            <person name="Alfaro M."/>
            <person name="Sun H."/>
            <person name="Tritt A."/>
            <person name="Yoshinaga Y."/>
            <person name="Zwiers L.-H."/>
            <person name="Turgeon B."/>
            <person name="Goodwin S."/>
            <person name="Spatafora J."/>
            <person name="Crous P."/>
            <person name="Grigoriev I."/>
        </authorList>
    </citation>
    <scope>NUCLEOTIDE SEQUENCE</scope>
    <source>
        <strain evidence="7">CBS 675.92</strain>
    </source>
</reference>
<dbReference type="InterPro" id="IPR022812">
    <property type="entry name" value="Dynamin"/>
</dbReference>
<dbReference type="Pfam" id="PF00350">
    <property type="entry name" value="Dynamin_N"/>
    <property type="match status" value="1"/>
</dbReference>
<keyword evidence="3" id="KW-0175">Coiled coil</keyword>
<dbReference type="GO" id="GO:0005874">
    <property type="term" value="C:microtubule"/>
    <property type="evidence" value="ECO:0007669"/>
    <property type="project" value="TreeGrafter"/>
</dbReference>
<dbReference type="InterPro" id="IPR001401">
    <property type="entry name" value="Dynamin_GTPase"/>
</dbReference>
<dbReference type="CDD" id="cd08771">
    <property type="entry name" value="DLP_1"/>
    <property type="match status" value="1"/>
</dbReference>
<accession>A0A6A5TVP0</accession>
<evidence type="ECO:0008006" key="9">
    <source>
        <dbReference type="Google" id="ProtNLM"/>
    </source>
</evidence>
<dbReference type="Proteomes" id="UP000800035">
    <property type="component" value="Unassembled WGS sequence"/>
</dbReference>
<feature type="region of interest" description="Disordered" evidence="4">
    <location>
        <begin position="1"/>
        <end position="23"/>
    </location>
</feature>
<dbReference type="PANTHER" id="PTHR11566">
    <property type="entry name" value="DYNAMIN"/>
    <property type="match status" value="1"/>
</dbReference>
<dbReference type="SMART" id="SM00053">
    <property type="entry name" value="DYNc"/>
    <property type="match status" value="1"/>
</dbReference>
<feature type="domain" description="Dynamin-type G" evidence="6">
    <location>
        <begin position="54"/>
        <end position="344"/>
    </location>
</feature>
<organism evidence="7 8">
    <name type="scientific">Byssothecium circinans</name>
    <dbReference type="NCBI Taxonomy" id="147558"/>
    <lineage>
        <taxon>Eukaryota</taxon>
        <taxon>Fungi</taxon>
        <taxon>Dikarya</taxon>
        <taxon>Ascomycota</taxon>
        <taxon>Pezizomycotina</taxon>
        <taxon>Dothideomycetes</taxon>
        <taxon>Pleosporomycetidae</taxon>
        <taxon>Pleosporales</taxon>
        <taxon>Massarineae</taxon>
        <taxon>Massarinaceae</taxon>
        <taxon>Byssothecium</taxon>
    </lineage>
</organism>
<evidence type="ECO:0000313" key="8">
    <source>
        <dbReference type="Proteomes" id="UP000800035"/>
    </source>
</evidence>
<gene>
    <name evidence="7" type="ORF">CC80DRAFT_593826</name>
</gene>
<dbReference type="GO" id="GO:0008017">
    <property type="term" value="F:microtubule binding"/>
    <property type="evidence" value="ECO:0007669"/>
    <property type="project" value="TreeGrafter"/>
</dbReference>
<dbReference type="EMBL" id="ML976992">
    <property type="protein sequence ID" value="KAF1956374.1"/>
    <property type="molecule type" value="Genomic_DNA"/>
</dbReference>
<keyword evidence="2" id="KW-0342">GTP-binding</keyword>
<evidence type="ECO:0000259" key="5">
    <source>
        <dbReference type="PROSITE" id="PS51388"/>
    </source>
</evidence>
<dbReference type="GO" id="GO:0016559">
    <property type="term" value="P:peroxisome fission"/>
    <property type="evidence" value="ECO:0007669"/>
    <property type="project" value="TreeGrafter"/>
</dbReference>
<evidence type="ECO:0000256" key="4">
    <source>
        <dbReference type="SAM" id="MobiDB-lite"/>
    </source>
</evidence>